<feature type="domain" description="N-acetyltransferase" evidence="1">
    <location>
        <begin position="54"/>
        <end position="215"/>
    </location>
</feature>
<dbReference type="EMBL" id="JBHSMU010000014">
    <property type="protein sequence ID" value="MFC5460788.1"/>
    <property type="molecule type" value="Genomic_DNA"/>
</dbReference>
<dbReference type="PANTHER" id="PTHR43441:SF12">
    <property type="entry name" value="RIBOSOMAL N-ACETYLTRANSFERASE YDAF-RELATED"/>
    <property type="match status" value="1"/>
</dbReference>
<sequence>MHNLADAGAPGQADLVDYLQAWQCRVTIDVSGYARLTMLRMAVKAIALDSGSGISIIPVAVEHAAKLAALVERNLDHLGRYLPLVASLSAPEAARAHLEAAVAGADKGEVLEWHLFSGGALWGAIRVKNIDPDDRKAEIGYFIGSECAGKGIASCAVRAVLAYCFGSLQLNRMELRCASTNERSIRVAERLGFTREGMLRQAERLNGVFIDQLVYGLLRAEFLHQAAGARHCA</sequence>
<dbReference type="SUPFAM" id="SSF55729">
    <property type="entry name" value="Acyl-CoA N-acyltransferases (Nat)"/>
    <property type="match status" value="1"/>
</dbReference>
<proteinExistence type="predicted"/>
<dbReference type="Pfam" id="PF13302">
    <property type="entry name" value="Acetyltransf_3"/>
    <property type="match status" value="1"/>
</dbReference>
<dbReference type="EC" id="2.3.-.-" evidence="2"/>
<comment type="caution">
    <text evidence="2">The sequence shown here is derived from an EMBL/GenBank/DDBJ whole genome shotgun (WGS) entry which is preliminary data.</text>
</comment>
<keyword evidence="2" id="KW-0808">Transferase</keyword>
<dbReference type="InterPro" id="IPR051908">
    <property type="entry name" value="Ribosomal_N-acetyltransferase"/>
</dbReference>
<accession>A0ABW0L4P2</accession>
<keyword evidence="2" id="KW-0012">Acyltransferase</keyword>
<dbReference type="RefSeq" id="WP_379783997.1">
    <property type="nucleotide sequence ID" value="NZ_JBHSMU010000014.1"/>
</dbReference>
<evidence type="ECO:0000313" key="2">
    <source>
        <dbReference type="EMBL" id="MFC5460788.1"/>
    </source>
</evidence>
<dbReference type="PANTHER" id="PTHR43441">
    <property type="entry name" value="RIBOSOMAL-PROTEIN-SERINE ACETYLTRANSFERASE"/>
    <property type="match status" value="1"/>
</dbReference>
<dbReference type="GO" id="GO:0016746">
    <property type="term" value="F:acyltransferase activity"/>
    <property type="evidence" value="ECO:0007669"/>
    <property type="project" value="UniProtKB-KW"/>
</dbReference>
<organism evidence="2 3">
    <name type="scientific">Massilia niabensis</name>
    <dbReference type="NCBI Taxonomy" id="544910"/>
    <lineage>
        <taxon>Bacteria</taxon>
        <taxon>Pseudomonadati</taxon>
        <taxon>Pseudomonadota</taxon>
        <taxon>Betaproteobacteria</taxon>
        <taxon>Burkholderiales</taxon>
        <taxon>Oxalobacteraceae</taxon>
        <taxon>Telluria group</taxon>
        <taxon>Massilia</taxon>
    </lineage>
</organism>
<dbReference type="InterPro" id="IPR000182">
    <property type="entry name" value="GNAT_dom"/>
</dbReference>
<dbReference type="InterPro" id="IPR016181">
    <property type="entry name" value="Acyl_CoA_acyltransferase"/>
</dbReference>
<dbReference type="Gene3D" id="3.40.630.30">
    <property type="match status" value="1"/>
</dbReference>
<gene>
    <name evidence="2" type="ORF">ACFPN5_13340</name>
</gene>
<dbReference type="Proteomes" id="UP001596050">
    <property type="component" value="Unassembled WGS sequence"/>
</dbReference>
<evidence type="ECO:0000259" key="1">
    <source>
        <dbReference type="PROSITE" id="PS51186"/>
    </source>
</evidence>
<dbReference type="PROSITE" id="PS51186">
    <property type="entry name" value="GNAT"/>
    <property type="match status" value="1"/>
</dbReference>
<keyword evidence="3" id="KW-1185">Reference proteome</keyword>
<evidence type="ECO:0000313" key="3">
    <source>
        <dbReference type="Proteomes" id="UP001596050"/>
    </source>
</evidence>
<name>A0ABW0L4P2_9BURK</name>
<protein>
    <submittedName>
        <fullName evidence="2">GNAT family N-acetyltransferase</fullName>
        <ecNumber evidence="2">2.3.-.-</ecNumber>
    </submittedName>
</protein>
<reference evidence="3" key="1">
    <citation type="journal article" date="2019" name="Int. J. Syst. Evol. Microbiol.">
        <title>The Global Catalogue of Microorganisms (GCM) 10K type strain sequencing project: providing services to taxonomists for standard genome sequencing and annotation.</title>
        <authorList>
            <consortium name="The Broad Institute Genomics Platform"/>
            <consortium name="The Broad Institute Genome Sequencing Center for Infectious Disease"/>
            <person name="Wu L."/>
            <person name="Ma J."/>
        </authorList>
    </citation>
    <scope>NUCLEOTIDE SEQUENCE [LARGE SCALE GENOMIC DNA]</scope>
    <source>
        <strain evidence="3">KACC 12649</strain>
    </source>
</reference>